<name>A0ABW0XCV5_9ACTN</name>
<protein>
    <submittedName>
        <fullName evidence="1">Uncharacterized protein</fullName>
    </submittedName>
</protein>
<comment type="caution">
    <text evidence="1">The sequence shown here is derived from an EMBL/GenBank/DDBJ whole genome shotgun (WGS) entry which is preliminary data.</text>
</comment>
<gene>
    <name evidence="1" type="ORF">ACFP3U_36300</name>
</gene>
<dbReference type="Proteomes" id="UP001595975">
    <property type="component" value="Unassembled WGS sequence"/>
</dbReference>
<keyword evidence="2" id="KW-1185">Reference proteome</keyword>
<evidence type="ECO:0000313" key="2">
    <source>
        <dbReference type="Proteomes" id="UP001595975"/>
    </source>
</evidence>
<dbReference type="RefSeq" id="WP_380230043.1">
    <property type="nucleotide sequence ID" value="NZ_JBHSOF010000098.1"/>
</dbReference>
<proteinExistence type="predicted"/>
<accession>A0ABW0XCV5</accession>
<reference evidence="2" key="1">
    <citation type="journal article" date="2019" name="Int. J. Syst. Evol. Microbiol.">
        <title>The Global Catalogue of Microorganisms (GCM) 10K type strain sequencing project: providing services to taxonomists for standard genome sequencing and annotation.</title>
        <authorList>
            <consortium name="The Broad Institute Genomics Platform"/>
            <consortium name="The Broad Institute Genome Sequencing Center for Infectious Disease"/>
            <person name="Wu L."/>
            <person name="Ma J."/>
        </authorList>
    </citation>
    <scope>NUCLEOTIDE SEQUENCE [LARGE SCALE GENOMIC DNA]</scope>
    <source>
        <strain evidence="2">CGMCC 4.1437</strain>
    </source>
</reference>
<evidence type="ECO:0000313" key="1">
    <source>
        <dbReference type="EMBL" id="MFC5668407.1"/>
    </source>
</evidence>
<sequence>MTSSSTVPHRALRTVRLAPADGPPPSAGAPGTRFEARIHSPAGVCHGLLTTLRPGRPAALRGWVDEHLALDLTIPGATRWRHHADVLHLGPSGAVRARERLDAVLRAHPGCAVATAEDADGALLVLARTGGRLTLRAPSPGPRSAVGSLIHAWLTAGGALTDLASVSVTVPAPARGYRRGA</sequence>
<dbReference type="EMBL" id="JBHSOF010000098">
    <property type="protein sequence ID" value="MFC5668407.1"/>
    <property type="molecule type" value="Genomic_DNA"/>
</dbReference>
<organism evidence="1 2">
    <name type="scientific">Kitasatospora misakiensis</name>
    <dbReference type="NCBI Taxonomy" id="67330"/>
    <lineage>
        <taxon>Bacteria</taxon>
        <taxon>Bacillati</taxon>
        <taxon>Actinomycetota</taxon>
        <taxon>Actinomycetes</taxon>
        <taxon>Kitasatosporales</taxon>
        <taxon>Streptomycetaceae</taxon>
        <taxon>Kitasatospora</taxon>
    </lineage>
</organism>